<proteinExistence type="inferred from homology"/>
<dbReference type="InterPro" id="IPR035906">
    <property type="entry name" value="MetI-like_sf"/>
</dbReference>
<keyword evidence="6 8" id="KW-1133">Transmembrane helix</keyword>
<evidence type="ECO:0000256" key="4">
    <source>
        <dbReference type="ARBA" id="ARBA00022475"/>
    </source>
</evidence>
<dbReference type="InterPro" id="IPR043429">
    <property type="entry name" value="ArtM/GltK/GlnP/TcyL/YhdX-like"/>
</dbReference>
<evidence type="ECO:0000256" key="5">
    <source>
        <dbReference type="ARBA" id="ARBA00022692"/>
    </source>
</evidence>
<dbReference type="Proteomes" id="UP000712673">
    <property type="component" value="Unassembled WGS sequence"/>
</dbReference>
<evidence type="ECO:0000256" key="3">
    <source>
        <dbReference type="ARBA" id="ARBA00022448"/>
    </source>
</evidence>
<feature type="transmembrane region" description="Helical" evidence="8">
    <location>
        <begin position="113"/>
        <end position="146"/>
    </location>
</feature>
<keyword evidence="3 8" id="KW-0813">Transport</keyword>
<dbReference type="GO" id="GO:0022857">
    <property type="term" value="F:transmembrane transporter activity"/>
    <property type="evidence" value="ECO:0007669"/>
    <property type="project" value="InterPro"/>
</dbReference>
<dbReference type="SUPFAM" id="SSF161098">
    <property type="entry name" value="MetI-like"/>
    <property type="match status" value="1"/>
</dbReference>
<evidence type="ECO:0000313" key="11">
    <source>
        <dbReference type="Proteomes" id="UP000712673"/>
    </source>
</evidence>
<dbReference type="NCBIfam" id="TIGR01726">
    <property type="entry name" value="HEQRo_perm_3TM"/>
    <property type="match status" value="1"/>
</dbReference>
<feature type="transmembrane region" description="Helical" evidence="8">
    <location>
        <begin position="235"/>
        <end position="256"/>
    </location>
</feature>
<dbReference type="GO" id="GO:0043190">
    <property type="term" value="C:ATP-binding cassette (ABC) transporter complex"/>
    <property type="evidence" value="ECO:0007669"/>
    <property type="project" value="InterPro"/>
</dbReference>
<evidence type="ECO:0000256" key="7">
    <source>
        <dbReference type="ARBA" id="ARBA00023136"/>
    </source>
</evidence>
<feature type="transmembrane region" description="Helical" evidence="8">
    <location>
        <begin position="88"/>
        <end position="107"/>
    </location>
</feature>
<dbReference type="EMBL" id="VGLS01000151">
    <property type="protein sequence ID" value="MBM3223489.1"/>
    <property type="molecule type" value="Genomic_DNA"/>
</dbReference>
<dbReference type="PROSITE" id="PS50928">
    <property type="entry name" value="ABC_TM1"/>
    <property type="match status" value="1"/>
</dbReference>
<keyword evidence="5 8" id="KW-0812">Transmembrane</keyword>
<protein>
    <submittedName>
        <fullName evidence="10">Amino acid ABC transporter permease</fullName>
    </submittedName>
</protein>
<gene>
    <name evidence="10" type="ORF">FJZ47_06790</name>
</gene>
<evidence type="ECO:0000256" key="8">
    <source>
        <dbReference type="RuleBase" id="RU363032"/>
    </source>
</evidence>
<reference evidence="10" key="1">
    <citation type="submission" date="2019-03" db="EMBL/GenBank/DDBJ databases">
        <title>Lake Tanganyika Metagenome-Assembled Genomes (MAGs).</title>
        <authorList>
            <person name="Tran P."/>
        </authorList>
    </citation>
    <scope>NUCLEOTIDE SEQUENCE</scope>
    <source>
        <strain evidence="10">K_DeepCast_65m_m2_066</strain>
    </source>
</reference>
<comment type="subcellular location">
    <subcellularLocation>
        <location evidence="1">Cell inner membrane</location>
        <topology evidence="1">Multi-pass membrane protein</topology>
    </subcellularLocation>
    <subcellularLocation>
        <location evidence="8">Cell membrane</location>
        <topology evidence="8">Multi-pass membrane protein</topology>
    </subcellularLocation>
</comment>
<keyword evidence="7 8" id="KW-0472">Membrane</keyword>
<dbReference type="Gene3D" id="1.10.3720.10">
    <property type="entry name" value="MetI-like"/>
    <property type="match status" value="1"/>
</dbReference>
<comment type="similarity">
    <text evidence="2">Belongs to the binding-protein-dependent transport system permease family. HisMQ subfamily.</text>
</comment>
<feature type="transmembrane region" description="Helical" evidence="8">
    <location>
        <begin position="361"/>
        <end position="381"/>
    </location>
</feature>
<evidence type="ECO:0000256" key="6">
    <source>
        <dbReference type="ARBA" id="ARBA00022989"/>
    </source>
</evidence>
<keyword evidence="4" id="KW-1003">Cell membrane</keyword>
<evidence type="ECO:0000256" key="1">
    <source>
        <dbReference type="ARBA" id="ARBA00004429"/>
    </source>
</evidence>
<dbReference type="InterPro" id="IPR000515">
    <property type="entry name" value="MetI-like"/>
</dbReference>
<dbReference type="PANTHER" id="PTHR30614:SF41">
    <property type="entry name" value="INNER MEMBRANE AMINO-ACID ABC TRANSPORTER PERMEASE PROTEIN YHDY"/>
    <property type="match status" value="1"/>
</dbReference>
<dbReference type="AlphaFoldDB" id="A0A937VYH8"/>
<feature type="transmembrane region" description="Helical" evidence="8">
    <location>
        <begin position="158"/>
        <end position="181"/>
    </location>
</feature>
<feature type="transmembrane region" description="Helical" evidence="8">
    <location>
        <begin position="262"/>
        <end position="279"/>
    </location>
</feature>
<evidence type="ECO:0000313" key="10">
    <source>
        <dbReference type="EMBL" id="MBM3223489.1"/>
    </source>
</evidence>
<sequence length="401" mass="43419">MVTKPPAPILPPPQVPRSLIRWLHTHLFSSWWNAVLSLALALGLAGIVQPAWHWLVTVAHWQAITVNLRLFTVGLYPSEQLWRPGALLILLAFLCGGSAAVYGDLMWRVSRTLLLGCIFLACLLTAPAQLIMGGAALALLAGYALGRYRCPHRWGWQLGWCLSLPVVLLGLGGVEGTGLVSVSSTQWGGLLLTLLLAAVGIVASFPLGLLLALGRQSTLPVIRWSAIAYIELVRGVPLISVLMMFAVLLPLFLPASWGRPNMLLRILVGMTLFTAAYIAENVRGGLQAIPRGQYEAATALGLTWLQSMRHIILPQALRAVIPALVGQCISLFKDTSLATIIGSLELLGIAKTVIEQADWKSVTGGVVFEVFIFTALIYGVFTYSMSRLSRRLEHVLGVGTR</sequence>
<comment type="caution">
    <text evidence="10">The sequence shown here is derived from an EMBL/GenBank/DDBJ whole genome shotgun (WGS) entry which is preliminary data.</text>
</comment>
<evidence type="ECO:0000256" key="2">
    <source>
        <dbReference type="ARBA" id="ARBA00010072"/>
    </source>
</evidence>
<accession>A0A937VYH8</accession>
<dbReference type="PANTHER" id="PTHR30614">
    <property type="entry name" value="MEMBRANE COMPONENT OF AMINO ACID ABC TRANSPORTER"/>
    <property type="match status" value="1"/>
</dbReference>
<feature type="transmembrane region" description="Helical" evidence="8">
    <location>
        <begin position="187"/>
        <end position="214"/>
    </location>
</feature>
<dbReference type="GO" id="GO:0006865">
    <property type="term" value="P:amino acid transport"/>
    <property type="evidence" value="ECO:0007669"/>
    <property type="project" value="TreeGrafter"/>
</dbReference>
<dbReference type="Pfam" id="PF00528">
    <property type="entry name" value="BPD_transp_1"/>
    <property type="match status" value="1"/>
</dbReference>
<feature type="domain" description="ABC transmembrane type-1" evidence="9">
    <location>
        <begin position="190"/>
        <end position="389"/>
    </location>
</feature>
<feature type="transmembrane region" description="Helical" evidence="8">
    <location>
        <begin position="31"/>
        <end position="52"/>
    </location>
</feature>
<name>A0A937VYH8_UNCTE</name>
<dbReference type="CDD" id="cd06261">
    <property type="entry name" value="TM_PBP2"/>
    <property type="match status" value="1"/>
</dbReference>
<evidence type="ECO:0000259" key="9">
    <source>
        <dbReference type="PROSITE" id="PS50928"/>
    </source>
</evidence>
<dbReference type="InterPro" id="IPR010065">
    <property type="entry name" value="AA_ABC_transptr_permease_3TM"/>
</dbReference>
<organism evidence="10 11">
    <name type="scientific">Tectimicrobiota bacterium</name>
    <dbReference type="NCBI Taxonomy" id="2528274"/>
    <lineage>
        <taxon>Bacteria</taxon>
        <taxon>Pseudomonadati</taxon>
        <taxon>Nitrospinota/Tectimicrobiota group</taxon>
        <taxon>Candidatus Tectimicrobiota</taxon>
    </lineage>
</organism>